<evidence type="ECO:0000313" key="2">
    <source>
        <dbReference type="EMBL" id="UUM29567.1"/>
    </source>
</evidence>
<reference evidence="2" key="1">
    <citation type="submission" date="2022-07" db="EMBL/GenBank/DDBJ databases">
        <title>Complete genome of Vibrio japonicus strain JCM 31412T and phylogenomic assessment of the Nereis clade of the genus Vibrio.</title>
        <authorList>
            <person name="Shlafstein M.D."/>
            <person name="Emsley S.A."/>
            <person name="Ushijima B."/>
            <person name="Videau P."/>
            <person name="Saw J.H."/>
        </authorList>
    </citation>
    <scope>NUCLEOTIDE SEQUENCE</scope>
    <source>
        <strain evidence="2">JCM 31412</strain>
    </source>
</reference>
<proteinExistence type="predicted"/>
<feature type="chain" id="PRO_5046014926" evidence="1">
    <location>
        <begin position="25"/>
        <end position="190"/>
    </location>
</feature>
<evidence type="ECO:0000313" key="3">
    <source>
        <dbReference type="Proteomes" id="UP001058602"/>
    </source>
</evidence>
<name>A0ABY5LBY1_9VIBR</name>
<keyword evidence="3" id="KW-1185">Reference proteome</keyword>
<keyword evidence="1" id="KW-0732">Signal</keyword>
<protein>
    <submittedName>
        <fullName evidence="2">DUF1439 domain-containing protein</fullName>
    </submittedName>
</protein>
<feature type="signal peptide" evidence="1">
    <location>
        <begin position="1"/>
        <end position="24"/>
    </location>
</feature>
<dbReference type="Pfam" id="PF07273">
    <property type="entry name" value="DUF1439"/>
    <property type="match status" value="1"/>
</dbReference>
<dbReference type="Gene3D" id="3.15.10.40">
    <property type="entry name" value="Uncharacterised protein PF07273, DUF1439"/>
    <property type="match status" value="1"/>
</dbReference>
<accession>A0ABY5LBY1</accession>
<dbReference type="Proteomes" id="UP001058602">
    <property type="component" value="Chromosome 1"/>
</dbReference>
<evidence type="ECO:0000256" key="1">
    <source>
        <dbReference type="SAM" id="SignalP"/>
    </source>
</evidence>
<gene>
    <name evidence="2" type="ORF">NP165_07500</name>
</gene>
<dbReference type="InterPro" id="IPR010835">
    <property type="entry name" value="DUF1439"/>
</dbReference>
<dbReference type="EMBL" id="CP102096">
    <property type="protein sequence ID" value="UUM29567.1"/>
    <property type="molecule type" value="Genomic_DNA"/>
</dbReference>
<dbReference type="PROSITE" id="PS51257">
    <property type="entry name" value="PROKAR_LIPOPROTEIN"/>
    <property type="match status" value="1"/>
</dbReference>
<sequence>MSKLLMIRKKLTMLALMFMTLVMGGCATYSISEQEMTKYLNDNANLNQTVGIENVMYAQVSVDDLEVKIGRADKDRVSVFANTSGKVQMLNDRKRELDIDLEFSAIPEYDKETGEIFLKSLRLEHFDERSQLFTPELKTLLKPAVSLIGYALSQQPVYKLDSAQVKSVLLKSASPNLVVKDNKLVIELFD</sequence>
<organism evidence="2 3">
    <name type="scientific">Vibrio japonicus</name>
    <dbReference type="NCBI Taxonomy" id="1824638"/>
    <lineage>
        <taxon>Bacteria</taxon>
        <taxon>Pseudomonadati</taxon>
        <taxon>Pseudomonadota</taxon>
        <taxon>Gammaproteobacteria</taxon>
        <taxon>Vibrionales</taxon>
        <taxon>Vibrionaceae</taxon>
        <taxon>Vibrio</taxon>
    </lineage>
</organism>